<dbReference type="EMBL" id="JACJFM010000002">
    <property type="protein sequence ID" value="MBB1485315.1"/>
    <property type="molecule type" value="Genomic_DNA"/>
</dbReference>
<sequence>MTNLIIFGAALCLVLGLIFVVYTKQRNEKKRVEHVKSVRALGDRARNLMFLLDEIPDHYLDQNMRIHLATIITELFQKQYDATPDDKVAKHLQNAKQMLEFAQNNKNVSTVPVTDIQTANNVRRNLKILHKHIQQQYKDKRITHPQAQGYLKQLRKAFTQTIIEVYVSAGKKAEREMKPKIAALNYRRVISEMGKQNQGGEFTDRILATKKRIDELEEEANKMEQRARLEGSSGDPLSQELEKMEQQEDEWKKKQVYD</sequence>
<evidence type="ECO:0000313" key="2">
    <source>
        <dbReference type="EMBL" id="MBB1485315.1"/>
    </source>
</evidence>
<comment type="caution">
    <text evidence="2">The sequence shown here is derived from an EMBL/GenBank/DDBJ whole genome shotgun (WGS) entry which is preliminary data.</text>
</comment>
<dbReference type="RefSeq" id="WP_182807107.1">
    <property type="nucleotide sequence ID" value="NZ_JACJFM010000002.1"/>
</dbReference>
<organism evidence="2 3">
    <name type="scientific">Oceanospirillum sediminis</name>
    <dbReference type="NCBI Taxonomy" id="2760088"/>
    <lineage>
        <taxon>Bacteria</taxon>
        <taxon>Pseudomonadati</taxon>
        <taxon>Pseudomonadota</taxon>
        <taxon>Gammaproteobacteria</taxon>
        <taxon>Oceanospirillales</taxon>
        <taxon>Oceanospirillaceae</taxon>
        <taxon>Oceanospirillum</taxon>
    </lineage>
</organism>
<feature type="compositionally biased region" description="Basic and acidic residues" evidence="1">
    <location>
        <begin position="217"/>
        <end position="229"/>
    </location>
</feature>
<evidence type="ECO:0000256" key="1">
    <source>
        <dbReference type="SAM" id="MobiDB-lite"/>
    </source>
</evidence>
<dbReference type="AlphaFoldDB" id="A0A839IJG7"/>
<dbReference type="Proteomes" id="UP000565262">
    <property type="component" value="Unassembled WGS sequence"/>
</dbReference>
<feature type="compositionally biased region" description="Basic and acidic residues" evidence="1">
    <location>
        <begin position="240"/>
        <end position="258"/>
    </location>
</feature>
<gene>
    <name evidence="2" type="ORF">H4O21_01615</name>
</gene>
<keyword evidence="3" id="KW-1185">Reference proteome</keyword>
<protein>
    <recommendedName>
        <fullName evidence="4">DNA repair protein</fullName>
    </recommendedName>
</protein>
<feature type="region of interest" description="Disordered" evidence="1">
    <location>
        <begin position="217"/>
        <end position="258"/>
    </location>
</feature>
<name>A0A839IJG7_9GAMM</name>
<proteinExistence type="predicted"/>
<reference evidence="2 3" key="1">
    <citation type="submission" date="2020-08" db="EMBL/GenBank/DDBJ databases">
        <title>Oceanospirillum sp. nov. isolated from marine sediment.</title>
        <authorList>
            <person name="Ji X."/>
        </authorList>
    </citation>
    <scope>NUCLEOTIDE SEQUENCE [LARGE SCALE GENOMIC DNA]</scope>
    <source>
        <strain evidence="2 3">D5</strain>
    </source>
</reference>
<evidence type="ECO:0000313" key="3">
    <source>
        <dbReference type="Proteomes" id="UP000565262"/>
    </source>
</evidence>
<accession>A0A839IJG7</accession>
<evidence type="ECO:0008006" key="4">
    <source>
        <dbReference type="Google" id="ProtNLM"/>
    </source>
</evidence>